<dbReference type="Proteomes" id="UP000198670">
    <property type="component" value="Unassembled WGS sequence"/>
</dbReference>
<accession>A0A1I3KPT4</accession>
<evidence type="ECO:0000313" key="2">
    <source>
        <dbReference type="Proteomes" id="UP000198670"/>
    </source>
</evidence>
<evidence type="ECO:0000313" key="1">
    <source>
        <dbReference type="EMBL" id="SFI74447.1"/>
    </source>
</evidence>
<dbReference type="EMBL" id="FOQO01000005">
    <property type="protein sequence ID" value="SFI74447.1"/>
    <property type="molecule type" value="Genomic_DNA"/>
</dbReference>
<organism evidence="1 2">
    <name type="scientific">Parapedobacter indicus</name>
    <dbReference type="NCBI Taxonomy" id="1477437"/>
    <lineage>
        <taxon>Bacteria</taxon>
        <taxon>Pseudomonadati</taxon>
        <taxon>Bacteroidota</taxon>
        <taxon>Sphingobacteriia</taxon>
        <taxon>Sphingobacteriales</taxon>
        <taxon>Sphingobacteriaceae</taxon>
        <taxon>Parapedobacter</taxon>
    </lineage>
</organism>
<dbReference type="STRING" id="1477437.SAMN05444682_105264"/>
<dbReference type="AlphaFoldDB" id="A0A1I3KPT4"/>
<protein>
    <recommendedName>
        <fullName evidence="3">Thiamine pyrophosphokinase</fullName>
    </recommendedName>
</protein>
<evidence type="ECO:0008006" key="3">
    <source>
        <dbReference type="Google" id="ProtNLM"/>
    </source>
</evidence>
<proteinExistence type="predicted"/>
<gene>
    <name evidence="1" type="ORF">SAMN05444682_105264</name>
</gene>
<dbReference type="OrthoDB" id="1132102at2"/>
<reference evidence="1 2" key="1">
    <citation type="submission" date="2016-10" db="EMBL/GenBank/DDBJ databases">
        <authorList>
            <person name="de Groot N.N."/>
        </authorList>
    </citation>
    <scope>NUCLEOTIDE SEQUENCE [LARGE SCALE GENOMIC DNA]</scope>
    <source>
        <strain evidence="1 2">RK1</strain>
    </source>
</reference>
<keyword evidence="2" id="KW-1185">Reference proteome</keyword>
<dbReference type="RefSeq" id="WP_090627016.1">
    <property type="nucleotide sequence ID" value="NZ_FOQO01000005.1"/>
</dbReference>
<sequence length="187" mass="20720">MSSHHIVKEDQEPALIIAQLGGIPDSMLSQLLEWNPIVITDAQNIALVTQQAIKVDVLIANEPVDLPQDHILLLPMATSFLDTALTFLIGRKCRAANLVSTDTEPDLIRQYADQIHAVLLVNGKRIFAAKSGFSKWKPKGETVFLYGDAVADIRGLRPTGEREYITVADGFYSIYFDKPYGLIGERL</sequence>
<name>A0A1I3KPT4_9SPHI</name>